<dbReference type="GO" id="GO:0008330">
    <property type="term" value="F:protein tyrosine/threonine phosphatase activity"/>
    <property type="evidence" value="ECO:0007669"/>
    <property type="project" value="TreeGrafter"/>
</dbReference>
<dbReference type="PANTHER" id="PTHR10159:SF343">
    <property type="entry name" value="DUAL SPECIFICITY PROTEIN PHOSPHATASE 16"/>
    <property type="match status" value="1"/>
</dbReference>
<feature type="region of interest" description="Disordered" evidence="4">
    <location>
        <begin position="301"/>
        <end position="370"/>
    </location>
</feature>
<dbReference type="GO" id="GO:0005634">
    <property type="term" value="C:nucleus"/>
    <property type="evidence" value="ECO:0007669"/>
    <property type="project" value="TreeGrafter"/>
</dbReference>
<dbReference type="SMART" id="SM00195">
    <property type="entry name" value="DSPc"/>
    <property type="match status" value="1"/>
</dbReference>
<evidence type="ECO:0000313" key="9">
    <source>
        <dbReference type="RefSeq" id="XP_007540121.1"/>
    </source>
</evidence>
<dbReference type="STRING" id="9365.ENSEEUP00000007397"/>
<dbReference type="InterPro" id="IPR001763">
    <property type="entry name" value="Rhodanese-like_dom"/>
</dbReference>
<dbReference type="PROSITE" id="PS50056">
    <property type="entry name" value="TYR_PHOSPHATASE_2"/>
    <property type="match status" value="1"/>
</dbReference>
<feature type="region of interest" description="Disordered" evidence="4">
    <location>
        <begin position="437"/>
        <end position="493"/>
    </location>
</feature>
<dbReference type="GO" id="GO:0017017">
    <property type="term" value="F:MAP kinase tyrosine/serine/threonine phosphatase activity"/>
    <property type="evidence" value="ECO:0007669"/>
    <property type="project" value="InterPro"/>
</dbReference>
<keyword evidence="8" id="KW-1185">Reference proteome</keyword>
<comment type="similarity">
    <text evidence="1">Belongs to the protein-tyrosine phosphatase family. Non-receptor class dual specificity subfamily.</text>
</comment>
<evidence type="ECO:0000259" key="7">
    <source>
        <dbReference type="PROSITE" id="PS50206"/>
    </source>
</evidence>
<dbReference type="SMART" id="SM00450">
    <property type="entry name" value="RHOD"/>
    <property type="match status" value="1"/>
</dbReference>
<dbReference type="InParanoid" id="A0A1S3ASI9"/>
<evidence type="ECO:0000259" key="6">
    <source>
        <dbReference type="PROSITE" id="PS50056"/>
    </source>
</evidence>
<dbReference type="PROSITE" id="PS50206">
    <property type="entry name" value="RHODANESE_3"/>
    <property type="match status" value="1"/>
</dbReference>
<feature type="compositionally biased region" description="Basic and acidic residues" evidence="4">
    <location>
        <begin position="585"/>
        <end position="605"/>
    </location>
</feature>
<evidence type="ECO:0000256" key="3">
    <source>
        <dbReference type="ARBA" id="ARBA00022912"/>
    </source>
</evidence>
<dbReference type="InterPro" id="IPR000340">
    <property type="entry name" value="Dual-sp_phosphatase_cat-dom"/>
</dbReference>
<dbReference type="SUPFAM" id="SSF52799">
    <property type="entry name" value="(Phosphotyrosine protein) phosphatases II"/>
    <property type="match status" value="1"/>
</dbReference>
<dbReference type="InterPro" id="IPR016130">
    <property type="entry name" value="Tyr_Pase_AS"/>
</dbReference>
<dbReference type="eggNOG" id="KOG1716">
    <property type="taxonomic scope" value="Eukaryota"/>
</dbReference>
<evidence type="ECO:0000256" key="4">
    <source>
        <dbReference type="SAM" id="MobiDB-lite"/>
    </source>
</evidence>
<gene>
    <name evidence="9" type="primary">DUSP16</name>
</gene>
<dbReference type="FunFam" id="3.40.250.10:FF:000016">
    <property type="entry name" value="Dual specificity phosphatase 16 (Predicted)"/>
    <property type="match status" value="1"/>
</dbReference>
<dbReference type="GO" id="GO:0005737">
    <property type="term" value="C:cytoplasm"/>
    <property type="evidence" value="ECO:0007669"/>
    <property type="project" value="TreeGrafter"/>
</dbReference>
<dbReference type="FunCoup" id="A0A1S3ASI9">
    <property type="interactions" value="360"/>
</dbReference>
<evidence type="ECO:0000313" key="8">
    <source>
        <dbReference type="Proteomes" id="UP001652624"/>
    </source>
</evidence>
<accession>A0A1S3ASI9</accession>
<dbReference type="FunFam" id="3.90.190.10:FF:000050">
    <property type="entry name" value="Dual specificity phosphatase 16 (Predicted)"/>
    <property type="match status" value="1"/>
</dbReference>
<dbReference type="RefSeq" id="XP_007540121.1">
    <property type="nucleotide sequence ID" value="XM_007540059.3"/>
</dbReference>
<feature type="domain" description="Rhodanese" evidence="7">
    <location>
        <begin position="22"/>
        <end position="137"/>
    </location>
</feature>
<dbReference type="Proteomes" id="UP001652624">
    <property type="component" value="Unplaced"/>
</dbReference>
<protein>
    <submittedName>
        <fullName evidence="9">Dual specificity protein phosphatase 16</fullName>
    </submittedName>
</protein>
<feature type="domain" description="Tyrosine specific protein phosphatases" evidence="6">
    <location>
        <begin position="227"/>
        <end position="281"/>
    </location>
</feature>
<dbReference type="Gene3D" id="3.90.190.10">
    <property type="entry name" value="Protein tyrosine phosphatase superfamily"/>
    <property type="match status" value="1"/>
</dbReference>
<dbReference type="InterPro" id="IPR029021">
    <property type="entry name" value="Prot-tyrosine_phosphatase-like"/>
</dbReference>
<dbReference type="GO" id="GO:0043409">
    <property type="term" value="P:negative regulation of MAPK cascade"/>
    <property type="evidence" value="ECO:0007669"/>
    <property type="project" value="TreeGrafter"/>
</dbReference>
<proteinExistence type="inferred from homology"/>
<feature type="compositionally biased region" description="Low complexity" evidence="4">
    <location>
        <begin position="458"/>
        <end position="467"/>
    </location>
</feature>
<dbReference type="CTD" id="80824"/>
<feature type="domain" description="Tyrosine-protein phosphatase" evidence="5">
    <location>
        <begin position="158"/>
        <end position="300"/>
    </location>
</feature>
<dbReference type="InterPro" id="IPR008343">
    <property type="entry name" value="MKP"/>
</dbReference>
<dbReference type="Pfam" id="PF00782">
    <property type="entry name" value="DSPc"/>
    <property type="match status" value="1"/>
</dbReference>
<evidence type="ECO:0000256" key="1">
    <source>
        <dbReference type="ARBA" id="ARBA00008601"/>
    </source>
</evidence>
<keyword evidence="3" id="KW-0904">Protein phosphatase</keyword>
<dbReference type="InterPro" id="IPR020422">
    <property type="entry name" value="TYR_PHOSPHATASE_DUAL_dom"/>
</dbReference>
<feature type="region of interest" description="Disordered" evidence="4">
    <location>
        <begin position="573"/>
        <end position="648"/>
    </location>
</feature>
<dbReference type="SUPFAM" id="SSF52821">
    <property type="entry name" value="Rhodanese/Cell cycle control phosphatase"/>
    <property type="match status" value="1"/>
</dbReference>
<dbReference type="PROSITE" id="PS00383">
    <property type="entry name" value="TYR_PHOSPHATASE_1"/>
    <property type="match status" value="1"/>
</dbReference>
<dbReference type="OrthoDB" id="165342at2759"/>
<evidence type="ECO:0000256" key="2">
    <source>
        <dbReference type="ARBA" id="ARBA00022801"/>
    </source>
</evidence>
<sequence length="648" mass="70732">MAQEMIGTPIVTESLVALLESGTEKVLLIDSRPFVDYNTSHILEAININCSKLMKRRLQQDKVLITELIQHSAKHKVDLDSSQKVVVYDQSSQDVASLSSDCFLTVLLGKLEKSFSSVQLLAGGFAEFSRCFPDLCEGKSTLVLSCISQPCLPVANIGPTRILPNLYLGCQRDVLNKELMQQNGISYVLNASNTCPRPDFIPESHFLRVPVNDSFCEKILPWLDKSVDFIEKAKASNGCVLVHCLAGISRSATIAIAYIMKRMDMSLDEAYRFVKEKRPTISPNFNFLGQLLDYEKKIKQQTGTSGPKSKLQLLHLEKPSEATPTTASSEGGRRGEVLIGPPSVPPATSEAAGSGAQPPRPGDNPLVQALHGLHLPPDRLEDSTKLKRSFSLDIKSVSYSASVAASLHGFPSSEEALDYYKPSATLDGASKLCQFSPVEEVSEQTPESSPDKEEAKLPQKPQLPRLPESQSKRPHTLRTGGGGPGPRACLAPLHRSGSVEDNRHTSFLLGLSKSAAGLGPKGWHSDILAPQASAPSLANSWYFAAAESSHFYQAPAVYGGGYSAFSCSQLPTGGDQLHPVRRRQKPSDRADSRRSWHEESPFEKQFKRRSCQMEFGEGIMSENRSREELGKVGSQSSFSGSMEIIEVS</sequence>
<evidence type="ECO:0000259" key="5">
    <source>
        <dbReference type="PROSITE" id="PS50054"/>
    </source>
</evidence>
<dbReference type="PRINTS" id="PR01764">
    <property type="entry name" value="MAPKPHPHTASE"/>
</dbReference>
<dbReference type="PROSITE" id="PS50054">
    <property type="entry name" value="TYR_PHOSPHATASE_DUAL"/>
    <property type="match status" value="1"/>
</dbReference>
<name>A0A1S3ASI9_ERIEU</name>
<keyword evidence="2" id="KW-0378">Hydrolase</keyword>
<dbReference type="CDD" id="cd01446">
    <property type="entry name" value="DSP_MapKP"/>
    <property type="match status" value="1"/>
</dbReference>
<dbReference type="Pfam" id="PF00581">
    <property type="entry name" value="Rhodanese"/>
    <property type="match status" value="1"/>
</dbReference>
<dbReference type="AlphaFoldDB" id="A0A1S3ASI9"/>
<reference evidence="9" key="1">
    <citation type="submission" date="2025-08" db="UniProtKB">
        <authorList>
            <consortium name="RefSeq"/>
        </authorList>
    </citation>
    <scope>IDENTIFICATION</scope>
</reference>
<dbReference type="InterPro" id="IPR000387">
    <property type="entry name" value="Tyr_Pase_dom"/>
</dbReference>
<organism evidence="8 9">
    <name type="scientific">Erinaceus europaeus</name>
    <name type="common">Western European hedgehog</name>
    <dbReference type="NCBI Taxonomy" id="9365"/>
    <lineage>
        <taxon>Eukaryota</taxon>
        <taxon>Metazoa</taxon>
        <taxon>Chordata</taxon>
        <taxon>Craniata</taxon>
        <taxon>Vertebrata</taxon>
        <taxon>Euteleostomi</taxon>
        <taxon>Mammalia</taxon>
        <taxon>Eutheria</taxon>
        <taxon>Laurasiatheria</taxon>
        <taxon>Eulipotyphla</taxon>
        <taxon>Erinaceidae</taxon>
        <taxon>Erinaceinae</taxon>
        <taxon>Erinaceus</taxon>
    </lineage>
</organism>
<dbReference type="GO" id="GO:0033550">
    <property type="term" value="F:MAP kinase tyrosine phosphatase activity"/>
    <property type="evidence" value="ECO:0007669"/>
    <property type="project" value="TreeGrafter"/>
</dbReference>
<dbReference type="Gene3D" id="3.40.250.10">
    <property type="entry name" value="Rhodanese-like domain"/>
    <property type="match status" value="1"/>
</dbReference>
<dbReference type="GeneID" id="103129099"/>
<dbReference type="PANTHER" id="PTHR10159">
    <property type="entry name" value="DUAL SPECIFICITY PROTEIN PHOSPHATASE"/>
    <property type="match status" value="1"/>
</dbReference>
<dbReference type="InterPro" id="IPR036873">
    <property type="entry name" value="Rhodanese-like_dom_sf"/>
</dbReference>